<protein>
    <submittedName>
        <fullName evidence="2">Uncharacterized protein</fullName>
    </submittedName>
</protein>
<keyword evidence="3" id="KW-1185">Reference proteome</keyword>
<name>A0A7J6TV88_PEROL</name>
<organism evidence="2 3">
    <name type="scientific">Perkinsus olseni</name>
    <name type="common">Perkinsus atlanticus</name>
    <dbReference type="NCBI Taxonomy" id="32597"/>
    <lineage>
        <taxon>Eukaryota</taxon>
        <taxon>Sar</taxon>
        <taxon>Alveolata</taxon>
        <taxon>Perkinsozoa</taxon>
        <taxon>Perkinsea</taxon>
        <taxon>Perkinsida</taxon>
        <taxon>Perkinsidae</taxon>
        <taxon>Perkinsus</taxon>
    </lineage>
</organism>
<dbReference type="AlphaFoldDB" id="A0A7J6TV88"/>
<evidence type="ECO:0000256" key="1">
    <source>
        <dbReference type="SAM" id="MobiDB-lite"/>
    </source>
</evidence>
<accession>A0A7J6TV88</accession>
<comment type="caution">
    <text evidence="2">The sequence shown here is derived from an EMBL/GenBank/DDBJ whole genome shotgun (WGS) entry which is preliminary data.</text>
</comment>
<reference evidence="2 3" key="1">
    <citation type="submission" date="2020-04" db="EMBL/GenBank/DDBJ databases">
        <title>Perkinsus olseni comparative genomics.</title>
        <authorList>
            <person name="Bogema D.R."/>
        </authorList>
    </citation>
    <scope>NUCLEOTIDE SEQUENCE [LARGE SCALE GENOMIC DNA]</scope>
    <source>
        <strain evidence="2 3">ATCC PRA-207</strain>
    </source>
</reference>
<feature type="region of interest" description="Disordered" evidence="1">
    <location>
        <begin position="1"/>
        <end position="20"/>
    </location>
</feature>
<evidence type="ECO:0000313" key="3">
    <source>
        <dbReference type="Proteomes" id="UP000553632"/>
    </source>
</evidence>
<dbReference type="EMBL" id="JABANO010008420">
    <property type="protein sequence ID" value="KAF4748561.1"/>
    <property type="molecule type" value="Genomic_DNA"/>
</dbReference>
<sequence>MPSAASRGAGGAKETNPLLKDLPKDTAKTWEIDIVECLEKLKVELFDDDDNEEGIRLREVSIHSQFPD</sequence>
<proteinExistence type="predicted"/>
<evidence type="ECO:0000313" key="2">
    <source>
        <dbReference type="EMBL" id="KAF4748561.1"/>
    </source>
</evidence>
<dbReference type="Proteomes" id="UP000553632">
    <property type="component" value="Unassembled WGS sequence"/>
</dbReference>
<gene>
    <name evidence="2" type="ORF">FOZ63_018729</name>
</gene>